<dbReference type="EMBL" id="CP104550">
    <property type="protein sequence ID" value="UXH32044.1"/>
    <property type="molecule type" value="Genomic_DNA"/>
</dbReference>
<dbReference type="InterPro" id="IPR037175">
    <property type="entry name" value="KFase_sf"/>
</dbReference>
<evidence type="ECO:0000313" key="1">
    <source>
        <dbReference type="EMBL" id="UXH32044.1"/>
    </source>
</evidence>
<dbReference type="GeneID" id="75105932"/>
<proteinExistence type="predicted"/>
<sequence length="219" mass="24268">MYTLLSYPLGADSPVHPALLDVKTRIRNRIPYDGYETHIICTENHAGTHVDAPAHYLEGGRRIIDYGIDELVFENPGLFDVAAEPGSPVGPEDIELEDEHDIILIRTGYGSIRGTEAYLQDNPWISPELIDGIRRDYHGIRAIGIDCISISTPSRPYEGKMAHLNAFIEGDDYGDPLLIIEDMKLEGVTGEIERVLVVPWMVESVDSAPCTVIAEMRGP</sequence>
<dbReference type="AlphaFoldDB" id="A0A9E7UH59"/>
<organism evidence="1">
    <name type="scientific">Methanothermobacter wolfeii</name>
    <name type="common">Methanobacterium wolfei</name>
    <dbReference type="NCBI Taxonomy" id="145261"/>
    <lineage>
        <taxon>Archaea</taxon>
        <taxon>Methanobacteriati</taxon>
        <taxon>Methanobacteriota</taxon>
        <taxon>Methanomada group</taxon>
        <taxon>Methanobacteria</taxon>
        <taxon>Methanobacteriales</taxon>
        <taxon>Methanobacteriaceae</taxon>
        <taxon>Methanothermobacter</taxon>
    </lineage>
</organism>
<dbReference type="Proteomes" id="UP001065373">
    <property type="component" value="Chromosome"/>
</dbReference>
<name>A0A9E7UH59_METWO</name>
<dbReference type="Gene3D" id="3.50.30.50">
    <property type="entry name" value="Putative cyclase"/>
    <property type="match status" value="1"/>
</dbReference>
<protein>
    <submittedName>
        <fullName evidence="1">Cyclase family protein</fullName>
    </submittedName>
</protein>
<gene>
    <name evidence="1" type="ORF">N5910_01730</name>
</gene>
<dbReference type="InterPro" id="IPR007325">
    <property type="entry name" value="KFase/CYL"/>
</dbReference>
<reference evidence="1" key="1">
    <citation type="submission" date="2022-09" db="EMBL/GenBank/DDBJ databases">
        <title>Characterization of three MwoI isoschizomers from sequenced genome and metagenomes.</title>
        <authorList>
            <person name="Fomenkov A."/>
            <person name="Xu S.Y."/>
            <person name="Roberts R.J."/>
        </authorList>
    </citation>
    <scope>NUCLEOTIDE SEQUENCE</scope>
    <source>
        <strain evidence="1">DSM 2970</strain>
    </source>
</reference>
<dbReference type="Pfam" id="PF04199">
    <property type="entry name" value="Cyclase"/>
    <property type="match status" value="1"/>
</dbReference>
<dbReference type="SUPFAM" id="SSF102198">
    <property type="entry name" value="Putative cyclase"/>
    <property type="match status" value="1"/>
</dbReference>
<accession>A0A9E7UH59</accession>
<dbReference type="GO" id="GO:0004061">
    <property type="term" value="F:arylformamidase activity"/>
    <property type="evidence" value="ECO:0007669"/>
    <property type="project" value="InterPro"/>
</dbReference>
<dbReference type="GO" id="GO:0019441">
    <property type="term" value="P:L-tryptophan catabolic process to kynurenine"/>
    <property type="evidence" value="ECO:0007669"/>
    <property type="project" value="InterPro"/>
</dbReference>
<dbReference type="RefSeq" id="WP_261599695.1">
    <property type="nucleotide sequence ID" value="NZ_CP104550.1"/>
</dbReference>